<feature type="compositionally biased region" description="Low complexity" evidence="1">
    <location>
        <begin position="557"/>
        <end position="569"/>
    </location>
</feature>
<feature type="compositionally biased region" description="Low complexity" evidence="1">
    <location>
        <begin position="435"/>
        <end position="450"/>
    </location>
</feature>
<dbReference type="GO" id="GO:0007528">
    <property type="term" value="P:neuromuscular junction development"/>
    <property type="evidence" value="ECO:0007669"/>
    <property type="project" value="TreeGrafter"/>
</dbReference>
<name>A0AAV4QY54_9ARAC</name>
<organism evidence="3 4">
    <name type="scientific">Caerostris darwini</name>
    <dbReference type="NCBI Taxonomy" id="1538125"/>
    <lineage>
        <taxon>Eukaryota</taxon>
        <taxon>Metazoa</taxon>
        <taxon>Ecdysozoa</taxon>
        <taxon>Arthropoda</taxon>
        <taxon>Chelicerata</taxon>
        <taxon>Arachnida</taxon>
        <taxon>Araneae</taxon>
        <taxon>Araneomorphae</taxon>
        <taxon>Entelegynae</taxon>
        <taxon>Araneoidea</taxon>
        <taxon>Araneidae</taxon>
        <taxon>Caerostris</taxon>
    </lineage>
</organism>
<dbReference type="InterPro" id="IPR002404">
    <property type="entry name" value="IRS_PTB"/>
</dbReference>
<feature type="compositionally biased region" description="Basic and acidic residues" evidence="1">
    <location>
        <begin position="1232"/>
        <end position="1245"/>
    </location>
</feature>
<feature type="region of interest" description="Disordered" evidence="1">
    <location>
        <begin position="1340"/>
        <end position="1371"/>
    </location>
</feature>
<dbReference type="Proteomes" id="UP001054837">
    <property type="component" value="Unassembled WGS sequence"/>
</dbReference>
<evidence type="ECO:0000313" key="3">
    <source>
        <dbReference type="EMBL" id="GIY14578.1"/>
    </source>
</evidence>
<feature type="region of interest" description="Disordered" evidence="1">
    <location>
        <begin position="556"/>
        <end position="577"/>
    </location>
</feature>
<sequence>MLTVIIVIVCGKSKRFRKWEKFGKKGVVEDGTYLALPLTDCLHIQLYRDSKERCKNGPTKASLSLEDFLGLETGFTLDKESNTLALVCSELVVVLAFDNRELLIQWQVKIRANLVEEQQFLVQIAHVPPKSKLPCGPCRLHLQDHTFCLVSGVPPRLLGTWPIKELRRFGVVEGKFCFEGGSLCGKGEGLHVLLTNQCAELSQAMDLASKGKLLGKRKTLSRKNSMLETSSRMPLHKRCHLDSSKSSDHPLASSGSEGSTCDACSEILRSSDQCCDLMYSSSASSMKASSCRIHYRWPSCLSRWGQSSTTTASDVDSVDTVSIILSDFQGSHAATMSKTNGHGQSLSCLCDTQGTWPFNQCTKCGRQFYSRGSLQNSKGKAPSSPENAGTEDTNGFSPQWTMDSLVGSTSCGHQSKKESAYQLMNPPSDRASLCSHASHSSSASASSESEYSVPKNFMDTLYDKPKNVQHALNGFANGKTCEKRRTHSTTEAPVMGHPAADNCVVCPCHDPIKDWMSTSMSTSQEKLAAGHQECACWNKLSMSVRSEVDIRMINGRKSASANPSPNSSPKKSKYNTGASTMRAANNGMFDGDLTCTCGKGDPYANYAVPRSAAMHPNDISMASGLLNSGKDVKTHAADPTEDYDVPKKFTDLMFNCDMTQKSSAMKTISNGPSCSCMSACKMVQNIELFKMASKHSYNHKHGPLNSNPNDGLQMCACQRVMLWAGSLVPCLGPQRATMETGWQCTKSLSTDGCPRKWMNHATAVCSEPHRTAEVVMKNGKPKHILRESSADIPCDMASSQTMRNPLRPRASTVSYSFSSKHEDTNETNYANIEFPSNPESKSVKVTDDGPSVNYANIEFAETLPLYENSNLVLSRLESDDKKEPIVPNKPPLPPRCHMNASKKLSDALDKEDKCKCKPSVNRSPKKTVDRQMNGGSAYEMMCYEKNPMYGQNDEDYLMMQPLCIKDEKSSSPSKQISAGSVETAPVSSISIQNGESEVQENLPLRPFMPYSYPIVEALGTSVPEDISGDSMLRKNQLINEDLHLRAMRSNSLSELKKKVLMRKRSSSVDGKNNGYQSKDSGVESVPASPVGSPRPSMTRKNSLFSKLSLRSKEKSMSTNEIDLPLPIPNGNQCALNTIHKNGHHRSADCLKQNEDFTNSDEDLNSDSSDFILQKETHSPMKRSSSVPCRAALPVVSISSPVRTNGTIMELNDLNKEASQSVPEGAEDSQEPAQRKYSLDSHERSKPRVSYKVGPNCDNIYSQECLDESDTVMEMQGILRRNHTHTLERGPIMDSYRSNTSSCSSSDISDYMESLSFISRSSSSSSGSTSSADYMRSEDLYGLRPLPRPPPKGAMSGSNNITIPSIHQSRHCPLDMNGVATRYRSLNEPCEPSSVGTSSGPSVQDTAYYQGKDESHVKPCTSIRCNRDSRSSTSSTSSLSTSPSVTDYSSSTSSSPPCLTNLPAKQAFVKRKPEVKPEGQATSFAYPPTQKD</sequence>
<feature type="region of interest" description="Disordered" evidence="1">
    <location>
        <begin position="1216"/>
        <end position="1250"/>
    </location>
</feature>
<keyword evidence="4" id="KW-1185">Reference proteome</keyword>
<feature type="region of interest" description="Disordered" evidence="1">
    <location>
        <begin position="425"/>
        <end position="450"/>
    </location>
</feature>
<dbReference type="InterPro" id="IPR011993">
    <property type="entry name" value="PH-like_dom_sf"/>
</dbReference>
<evidence type="ECO:0000259" key="2">
    <source>
        <dbReference type="PROSITE" id="PS51064"/>
    </source>
</evidence>
<dbReference type="Gene3D" id="2.30.29.30">
    <property type="entry name" value="Pleckstrin-homology domain (PH domain)/Phosphotyrosine-binding domain (PTB)"/>
    <property type="match status" value="2"/>
</dbReference>
<reference evidence="3 4" key="1">
    <citation type="submission" date="2021-06" db="EMBL/GenBank/DDBJ databases">
        <title>Caerostris darwini draft genome.</title>
        <authorList>
            <person name="Kono N."/>
            <person name="Arakawa K."/>
        </authorList>
    </citation>
    <scope>NUCLEOTIDE SEQUENCE [LARGE SCALE GENOMIC DNA]</scope>
</reference>
<comment type="caution">
    <text evidence="3">The sequence shown here is derived from an EMBL/GenBank/DDBJ whole genome shotgun (WGS) entry which is preliminary data.</text>
</comment>
<dbReference type="PANTHER" id="PTHR21636:SF2">
    <property type="entry name" value="PROTEIN DOK-7"/>
    <property type="match status" value="1"/>
</dbReference>
<feature type="region of interest" description="Disordered" evidence="1">
    <location>
        <begin position="1387"/>
        <end position="1491"/>
    </location>
</feature>
<dbReference type="SUPFAM" id="SSF50729">
    <property type="entry name" value="PH domain-like"/>
    <property type="match status" value="1"/>
</dbReference>
<gene>
    <name evidence="3" type="primary">Dok7_1</name>
    <name evidence="3" type="ORF">CDAR_204491</name>
</gene>
<evidence type="ECO:0000313" key="4">
    <source>
        <dbReference type="Proteomes" id="UP001054837"/>
    </source>
</evidence>
<feature type="region of interest" description="Disordered" evidence="1">
    <location>
        <begin position="1062"/>
        <end position="1101"/>
    </location>
</feature>
<dbReference type="PANTHER" id="PTHR21636">
    <property type="entry name" value="PROTEIN DOK-7"/>
    <property type="match status" value="1"/>
</dbReference>
<dbReference type="InterPro" id="IPR037746">
    <property type="entry name" value="Dok-7"/>
</dbReference>
<dbReference type="GO" id="GO:0019901">
    <property type="term" value="F:protein kinase binding"/>
    <property type="evidence" value="ECO:0007669"/>
    <property type="project" value="InterPro"/>
</dbReference>
<proteinExistence type="predicted"/>
<dbReference type="Pfam" id="PF02174">
    <property type="entry name" value="IRS"/>
    <property type="match status" value="1"/>
</dbReference>
<protein>
    <submittedName>
        <fullName evidence="3">Protein Dok-7</fullName>
    </submittedName>
</protein>
<dbReference type="PROSITE" id="PS51064">
    <property type="entry name" value="IRS_PTB"/>
    <property type="match status" value="1"/>
</dbReference>
<evidence type="ECO:0000256" key="1">
    <source>
        <dbReference type="SAM" id="MobiDB-lite"/>
    </source>
</evidence>
<dbReference type="EMBL" id="BPLQ01005387">
    <property type="protein sequence ID" value="GIY14578.1"/>
    <property type="molecule type" value="Genomic_DNA"/>
</dbReference>
<dbReference type="SMART" id="SM01244">
    <property type="entry name" value="IRS"/>
    <property type="match status" value="1"/>
</dbReference>
<feature type="compositionally biased region" description="Polar residues" evidence="1">
    <location>
        <begin position="1355"/>
        <end position="1366"/>
    </location>
</feature>
<accession>A0AAV4QY54</accession>
<feature type="domain" description="IRS-type PTB" evidence="2">
    <location>
        <begin position="114"/>
        <end position="219"/>
    </location>
</feature>
<feature type="compositionally biased region" description="Low complexity" evidence="1">
    <location>
        <begin position="1391"/>
        <end position="1402"/>
    </location>
</feature>
<feature type="compositionally biased region" description="Low complexity" evidence="1">
    <location>
        <begin position="1430"/>
        <end position="1454"/>
    </location>
</feature>
<feature type="compositionally biased region" description="Polar residues" evidence="1">
    <location>
        <begin position="1067"/>
        <end position="1079"/>
    </location>
</feature>
<feature type="region of interest" description="Disordered" evidence="1">
    <location>
        <begin position="373"/>
        <end position="396"/>
    </location>
</feature>